<dbReference type="SMART" id="SM00936">
    <property type="entry name" value="PBP5_C"/>
    <property type="match status" value="1"/>
</dbReference>
<keyword evidence="6" id="KW-0645">Protease</keyword>
<evidence type="ECO:0000256" key="10">
    <source>
        <dbReference type="ARBA" id="ARBA00022984"/>
    </source>
</evidence>
<comment type="pathway">
    <text evidence="2">Cell wall biogenesis; peptidoglycan biosynthesis.</text>
</comment>
<dbReference type="InterPro" id="IPR012338">
    <property type="entry name" value="Beta-lactam/transpept-like"/>
</dbReference>
<dbReference type="GO" id="GO:0004180">
    <property type="term" value="F:carboxypeptidase activity"/>
    <property type="evidence" value="ECO:0007669"/>
    <property type="project" value="UniProtKB-KW"/>
</dbReference>
<dbReference type="Gene3D" id="2.60.410.10">
    <property type="entry name" value="D-Ala-D-Ala carboxypeptidase, C-terminal domain"/>
    <property type="match status" value="1"/>
</dbReference>
<evidence type="ECO:0000256" key="2">
    <source>
        <dbReference type="ARBA" id="ARBA00004752"/>
    </source>
</evidence>
<dbReference type="InterPro" id="IPR018044">
    <property type="entry name" value="Peptidase_S11"/>
</dbReference>
<evidence type="ECO:0000256" key="4">
    <source>
        <dbReference type="ARBA" id="ARBA00012448"/>
    </source>
</evidence>
<feature type="chain" id="PRO_5046634532" description="serine-type D-Ala-D-Ala carboxypeptidase" evidence="14">
    <location>
        <begin position="27"/>
        <end position="400"/>
    </location>
</feature>
<evidence type="ECO:0000256" key="3">
    <source>
        <dbReference type="ARBA" id="ARBA00007164"/>
    </source>
</evidence>
<gene>
    <name evidence="16" type="ORF">ACFOUO_15285</name>
</gene>
<organism evidence="16 17">
    <name type="scientific">Salinithrix halophila</name>
    <dbReference type="NCBI Taxonomy" id="1485204"/>
    <lineage>
        <taxon>Bacteria</taxon>
        <taxon>Bacillati</taxon>
        <taxon>Bacillota</taxon>
        <taxon>Bacilli</taxon>
        <taxon>Bacillales</taxon>
        <taxon>Thermoactinomycetaceae</taxon>
        <taxon>Salinithrix</taxon>
    </lineage>
</organism>
<comment type="catalytic activity">
    <reaction evidence="12">
        <text>Preferential cleavage: (Ac)2-L-Lys-D-Ala-|-D-Ala. Also transpeptidation of peptidyl-alanyl moieties that are N-acyl substituents of D-alanine.</text>
        <dbReference type="EC" id="3.4.16.4"/>
    </reaction>
</comment>
<accession>A0ABV8JLU2</accession>
<sequence length="400" mass="45008">MRSRVCVGTLLFCFCFTLLLPRSAWAAEVTEGGLAPTAKSAILVDSDTGTVLYEKNSRAKLAPASITKIMTMLLLMEALDSQKISYEDTVRISEHAASMGGSQIYLEPGEKMKLRDLLKGVAVGSANDASVALAEHIAGTEEAFVEMMNKRAQELGMTETRFQNPNGLPASDHYSSARDIAVMSRELMKHPEITQYTRIYEDYLRKDSKKPFWLVNTNRLVKFYQGLDGLKTGFTAEAKYCLSATAKRGNFRVIAVVMGEPDVKARNREISRMLDYAFTQFTNHVVYKQGDRIDQLTVDKGMKNRIQIRAPRQFSLLIRKGDDPSQYTRRVVWAKLSAPVKKGQVLGRILVEKEGKELARMDLTAARDIPRADWWTLTKRTMKKMLFLPEDAEPSEENAS</sequence>
<comment type="similarity">
    <text evidence="3 13">Belongs to the peptidase S11 family.</text>
</comment>
<comment type="caution">
    <text evidence="16">The sequence shown here is derived from an EMBL/GenBank/DDBJ whole genome shotgun (WGS) entry which is preliminary data.</text>
</comment>
<keyword evidence="17" id="KW-1185">Reference proteome</keyword>
<evidence type="ECO:0000256" key="14">
    <source>
        <dbReference type="SAM" id="SignalP"/>
    </source>
</evidence>
<dbReference type="SUPFAM" id="SSF56601">
    <property type="entry name" value="beta-lactamase/transpeptidase-like"/>
    <property type="match status" value="1"/>
</dbReference>
<protein>
    <recommendedName>
        <fullName evidence="4">serine-type D-Ala-D-Ala carboxypeptidase</fullName>
        <ecNumber evidence="4">3.4.16.4</ecNumber>
    </recommendedName>
</protein>
<reference evidence="17" key="1">
    <citation type="journal article" date="2019" name="Int. J. Syst. Evol. Microbiol.">
        <title>The Global Catalogue of Microorganisms (GCM) 10K type strain sequencing project: providing services to taxonomists for standard genome sequencing and annotation.</title>
        <authorList>
            <consortium name="The Broad Institute Genomics Platform"/>
            <consortium name="The Broad Institute Genome Sequencing Center for Infectious Disease"/>
            <person name="Wu L."/>
            <person name="Ma J."/>
        </authorList>
    </citation>
    <scope>NUCLEOTIDE SEQUENCE [LARGE SCALE GENOMIC DNA]</scope>
    <source>
        <strain evidence="17">IBRC-M 10813</strain>
    </source>
</reference>
<evidence type="ECO:0000259" key="15">
    <source>
        <dbReference type="SMART" id="SM00936"/>
    </source>
</evidence>
<evidence type="ECO:0000256" key="8">
    <source>
        <dbReference type="ARBA" id="ARBA00022801"/>
    </source>
</evidence>
<dbReference type="Gene3D" id="3.40.710.10">
    <property type="entry name" value="DD-peptidase/beta-lactamase superfamily"/>
    <property type="match status" value="1"/>
</dbReference>
<dbReference type="RefSeq" id="WP_380705986.1">
    <property type="nucleotide sequence ID" value="NZ_JBHSAP010000018.1"/>
</dbReference>
<keyword evidence="10" id="KW-0573">Peptidoglycan synthesis</keyword>
<proteinExistence type="inferred from homology"/>
<keyword evidence="11" id="KW-0961">Cell wall biogenesis/degradation</keyword>
<keyword evidence="7 14" id="KW-0732">Signal</keyword>
<evidence type="ECO:0000256" key="13">
    <source>
        <dbReference type="RuleBase" id="RU004016"/>
    </source>
</evidence>
<feature type="signal peptide" evidence="14">
    <location>
        <begin position="1"/>
        <end position="26"/>
    </location>
</feature>
<evidence type="ECO:0000313" key="17">
    <source>
        <dbReference type="Proteomes" id="UP001595843"/>
    </source>
</evidence>
<keyword evidence="8 16" id="KW-0378">Hydrolase</keyword>
<dbReference type="EMBL" id="JBHSAP010000018">
    <property type="protein sequence ID" value="MFC4078161.1"/>
    <property type="molecule type" value="Genomic_DNA"/>
</dbReference>
<dbReference type="PRINTS" id="PR00725">
    <property type="entry name" value="DADACBPTASE1"/>
</dbReference>
<dbReference type="InterPro" id="IPR012907">
    <property type="entry name" value="Peptidase_S11_C"/>
</dbReference>
<dbReference type="Proteomes" id="UP001595843">
    <property type="component" value="Unassembled WGS sequence"/>
</dbReference>
<evidence type="ECO:0000256" key="6">
    <source>
        <dbReference type="ARBA" id="ARBA00022670"/>
    </source>
</evidence>
<comment type="function">
    <text evidence="1">Removes C-terminal D-alanyl residues from sugar-peptide cell wall precursors.</text>
</comment>
<dbReference type="InterPro" id="IPR001967">
    <property type="entry name" value="Peptidase_S11_N"/>
</dbReference>
<keyword evidence="9" id="KW-0133">Cell shape</keyword>
<dbReference type="InterPro" id="IPR015956">
    <property type="entry name" value="Peniciliin-bd_prot_C_sf"/>
</dbReference>
<evidence type="ECO:0000256" key="1">
    <source>
        <dbReference type="ARBA" id="ARBA00003217"/>
    </source>
</evidence>
<evidence type="ECO:0000256" key="12">
    <source>
        <dbReference type="ARBA" id="ARBA00034000"/>
    </source>
</evidence>
<evidence type="ECO:0000313" key="16">
    <source>
        <dbReference type="EMBL" id="MFC4078161.1"/>
    </source>
</evidence>
<keyword evidence="5 16" id="KW-0121">Carboxypeptidase</keyword>
<evidence type="ECO:0000256" key="11">
    <source>
        <dbReference type="ARBA" id="ARBA00023316"/>
    </source>
</evidence>
<dbReference type="EC" id="3.4.16.4" evidence="4"/>
<name>A0ABV8JLU2_9BACL</name>
<dbReference type="InterPro" id="IPR037167">
    <property type="entry name" value="Peptidase_S11_C_sf"/>
</dbReference>
<dbReference type="Pfam" id="PF00768">
    <property type="entry name" value="Peptidase_S11"/>
    <property type="match status" value="1"/>
</dbReference>
<evidence type="ECO:0000256" key="9">
    <source>
        <dbReference type="ARBA" id="ARBA00022960"/>
    </source>
</evidence>
<dbReference type="PANTHER" id="PTHR21581">
    <property type="entry name" value="D-ALANYL-D-ALANINE CARBOXYPEPTIDASE"/>
    <property type="match status" value="1"/>
</dbReference>
<evidence type="ECO:0000256" key="5">
    <source>
        <dbReference type="ARBA" id="ARBA00022645"/>
    </source>
</evidence>
<dbReference type="PANTHER" id="PTHR21581:SF6">
    <property type="entry name" value="TRAFFICKING PROTEIN PARTICLE COMPLEX SUBUNIT 12"/>
    <property type="match status" value="1"/>
</dbReference>
<evidence type="ECO:0000256" key="7">
    <source>
        <dbReference type="ARBA" id="ARBA00022729"/>
    </source>
</evidence>
<dbReference type="Pfam" id="PF07943">
    <property type="entry name" value="PBP5_C"/>
    <property type="match status" value="1"/>
</dbReference>
<dbReference type="SUPFAM" id="SSF69189">
    <property type="entry name" value="Penicillin-binding protein associated domain"/>
    <property type="match status" value="1"/>
</dbReference>
<feature type="domain" description="Peptidase S11 D-Ala-D-Ala carboxypeptidase A C-terminal" evidence="15">
    <location>
        <begin position="281"/>
        <end position="371"/>
    </location>
</feature>